<feature type="transmembrane region" description="Helical" evidence="1">
    <location>
        <begin position="39"/>
        <end position="57"/>
    </location>
</feature>
<accession>A0A839SWJ0</accession>
<dbReference type="AlphaFoldDB" id="A0A839SWJ0"/>
<protein>
    <submittedName>
        <fullName evidence="2">Uncharacterized protein</fullName>
    </submittedName>
</protein>
<keyword evidence="1" id="KW-1133">Transmembrane helix</keyword>
<gene>
    <name evidence="2" type="ORF">FHR98_001604</name>
</gene>
<name>A0A839SWJ0_9PROT</name>
<proteinExistence type="predicted"/>
<keyword evidence="3" id="KW-1185">Reference proteome</keyword>
<dbReference type="Proteomes" id="UP000581135">
    <property type="component" value="Unassembled WGS sequence"/>
</dbReference>
<evidence type="ECO:0000313" key="3">
    <source>
        <dbReference type="Proteomes" id="UP000581135"/>
    </source>
</evidence>
<reference evidence="2 3" key="1">
    <citation type="submission" date="2020-08" db="EMBL/GenBank/DDBJ databases">
        <title>Genomic Encyclopedia of Type Strains, Phase III (KMG-III): the genomes of soil and plant-associated and newly described type strains.</title>
        <authorList>
            <person name="Whitman W."/>
        </authorList>
    </citation>
    <scope>NUCLEOTIDE SEQUENCE [LARGE SCALE GENOMIC DNA]</scope>
    <source>
        <strain evidence="2 3">CECT 8803</strain>
    </source>
</reference>
<dbReference type="EMBL" id="JACHXA010000003">
    <property type="protein sequence ID" value="MBB3065325.1"/>
    <property type="molecule type" value="Genomic_DNA"/>
</dbReference>
<dbReference type="RefSeq" id="WP_183416128.1">
    <property type="nucleotide sequence ID" value="NZ_JACHXA010000003.1"/>
</dbReference>
<feature type="transmembrane region" description="Helical" evidence="1">
    <location>
        <begin position="7"/>
        <end position="27"/>
    </location>
</feature>
<evidence type="ECO:0000256" key="1">
    <source>
        <dbReference type="SAM" id="Phobius"/>
    </source>
</evidence>
<organism evidence="2 3">
    <name type="scientific">Limibacillus halophilus</name>
    <dbReference type="NCBI Taxonomy" id="1579333"/>
    <lineage>
        <taxon>Bacteria</taxon>
        <taxon>Pseudomonadati</taxon>
        <taxon>Pseudomonadota</taxon>
        <taxon>Alphaproteobacteria</taxon>
        <taxon>Rhodospirillales</taxon>
        <taxon>Rhodovibrionaceae</taxon>
        <taxon>Limibacillus</taxon>
    </lineage>
</organism>
<keyword evidence="1" id="KW-0472">Membrane</keyword>
<comment type="caution">
    <text evidence="2">The sequence shown here is derived from an EMBL/GenBank/DDBJ whole genome shotgun (WGS) entry which is preliminary data.</text>
</comment>
<evidence type="ECO:0000313" key="2">
    <source>
        <dbReference type="EMBL" id="MBB3065325.1"/>
    </source>
</evidence>
<keyword evidence="1" id="KW-0812">Transmembrane</keyword>
<sequence length="66" mass="7146">MSYWWAIGLYALTYALPTLAIGFLIVIPGSCIDGFNEMTIGFVGVVLGALPPFLLLLRQTRKATVA</sequence>